<dbReference type="OrthoDB" id="9796766at2"/>
<name>A0A2S3VW71_9PSED</name>
<keyword evidence="3" id="KW-0408">Iron</keyword>
<dbReference type="AlphaFoldDB" id="A0A2S3VW71"/>
<evidence type="ECO:0000313" key="4">
    <source>
        <dbReference type="EMBL" id="POF44190.1"/>
    </source>
</evidence>
<dbReference type="PANTHER" id="PTHR20883:SF19">
    <property type="entry name" value="MULTIFUNCTIONAL DIOXYGENASE AUSE"/>
    <property type="match status" value="1"/>
</dbReference>
<proteinExistence type="predicted"/>
<keyword evidence="5" id="KW-1185">Reference proteome</keyword>
<evidence type="ECO:0000256" key="2">
    <source>
        <dbReference type="ARBA" id="ARBA00023002"/>
    </source>
</evidence>
<evidence type="ECO:0000313" key="5">
    <source>
        <dbReference type="Proteomes" id="UP000237440"/>
    </source>
</evidence>
<keyword evidence="2" id="KW-0560">Oxidoreductase</keyword>
<evidence type="ECO:0000256" key="3">
    <source>
        <dbReference type="ARBA" id="ARBA00023004"/>
    </source>
</evidence>
<comment type="caution">
    <text evidence="4">The sequence shown here is derived from an EMBL/GenBank/DDBJ whole genome shotgun (WGS) entry which is preliminary data.</text>
</comment>
<dbReference type="Gene3D" id="2.60.120.620">
    <property type="entry name" value="q2cbj1_9rhob like domain"/>
    <property type="match status" value="1"/>
</dbReference>
<dbReference type="GO" id="GO:0016706">
    <property type="term" value="F:2-oxoglutarate-dependent dioxygenase activity"/>
    <property type="evidence" value="ECO:0007669"/>
    <property type="project" value="UniProtKB-ARBA"/>
</dbReference>
<organism evidence="4 5">
    <name type="scientific">Pseudomonas laurylsulfativorans</name>
    <dbReference type="NCBI Taxonomy" id="1943631"/>
    <lineage>
        <taxon>Bacteria</taxon>
        <taxon>Pseudomonadati</taxon>
        <taxon>Pseudomonadota</taxon>
        <taxon>Gammaproteobacteria</taxon>
        <taxon>Pseudomonadales</taxon>
        <taxon>Pseudomonadaceae</taxon>
        <taxon>Pseudomonas</taxon>
    </lineage>
</organism>
<dbReference type="SUPFAM" id="SSF51197">
    <property type="entry name" value="Clavaminate synthase-like"/>
    <property type="match status" value="1"/>
</dbReference>
<keyword evidence="1" id="KW-0479">Metal-binding</keyword>
<keyword evidence="4" id="KW-0223">Dioxygenase</keyword>
<dbReference type="EMBL" id="MUJK01000001">
    <property type="protein sequence ID" value="POF44190.1"/>
    <property type="molecule type" value="Genomic_DNA"/>
</dbReference>
<dbReference type="Proteomes" id="UP000237440">
    <property type="component" value="Unassembled WGS sequence"/>
</dbReference>
<dbReference type="Pfam" id="PF05721">
    <property type="entry name" value="PhyH"/>
    <property type="match status" value="1"/>
</dbReference>
<evidence type="ECO:0000256" key="1">
    <source>
        <dbReference type="ARBA" id="ARBA00022723"/>
    </source>
</evidence>
<sequence length="289" mass="32171">MASAFKKITLDTPKEEVLKILKEDAGVIIKGMLTPDQVARFNADVQPQMDKIPAGSSKTNEGAQDFHGANTKRLTNLVTHSKTFREEIIDHDKVHQLAHAILSPWCDTYWMGTAQVIEIGPGNKAQPLHRDFENYMAFKEMGIKAPDVICNFLIALSPCTEENGATRIIPGSQNWPDYDDRGTPEMTVAAELEPGDALFFTGKIAHGGGANVTTDQYRRAVAFTFNLGWLVPEEAYPFVVDMELVRTLSPRVQQILGFRSFTADLYGLPGLWQVNYEEIADYIGLNPPR</sequence>
<dbReference type="InterPro" id="IPR008775">
    <property type="entry name" value="Phytyl_CoA_dOase-like"/>
</dbReference>
<accession>A0A2S3VW71</accession>
<reference evidence="5" key="1">
    <citation type="submission" date="2017-02" db="EMBL/GenBank/DDBJ databases">
        <authorList>
            <person name="Furmanczyk E.M."/>
        </authorList>
    </citation>
    <scope>NUCLEOTIDE SEQUENCE [LARGE SCALE GENOMIC DNA]</scope>
    <source>
        <strain evidence="5">AP3_22</strain>
    </source>
</reference>
<protein>
    <submittedName>
        <fullName evidence="4">Phytanoyl-CoA dioxygenase</fullName>
    </submittedName>
</protein>
<dbReference type="RefSeq" id="WP_103393803.1">
    <property type="nucleotide sequence ID" value="NZ_MUJK01000001.1"/>
</dbReference>
<dbReference type="GO" id="GO:0005506">
    <property type="term" value="F:iron ion binding"/>
    <property type="evidence" value="ECO:0007669"/>
    <property type="project" value="UniProtKB-ARBA"/>
</dbReference>
<gene>
    <name evidence="4" type="ORF">B0D71_05205</name>
</gene>
<dbReference type="PANTHER" id="PTHR20883">
    <property type="entry name" value="PHYTANOYL-COA DIOXYGENASE DOMAIN CONTAINING 1"/>
    <property type="match status" value="1"/>
</dbReference>